<evidence type="ECO:0000259" key="2">
    <source>
        <dbReference type="Pfam" id="PF03732"/>
    </source>
</evidence>
<accession>A0A7J8T8P2</accession>
<feature type="domain" description="Retrotransposon gag" evidence="2">
    <location>
        <begin position="136"/>
        <end position="200"/>
    </location>
</feature>
<evidence type="ECO:0000256" key="1">
    <source>
        <dbReference type="SAM" id="MobiDB-lite"/>
    </source>
</evidence>
<evidence type="ECO:0000313" key="4">
    <source>
        <dbReference type="Proteomes" id="UP000593561"/>
    </source>
</evidence>
<comment type="caution">
    <text evidence="3">The sequence shown here is derived from an EMBL/GenBank/DDBJ whole genome shotgun (WGS) entry which is preliminary data.</text>
</comment>
<feature type="region of interest" description="Disordered" evidence="1">
    <location>
        <begin position="1"/>
        <end position="21"/>
    </location>
</feature>
<sequence>MSKEIVDQNEPMQTRRRARKTSCSRDILTALENQVVNLEEFVGNMKEMLDLVEGHRDGIDSMEEQLRDFVLDSLGANAEKMNELVNSTTKKVVEMDENLEDMVLAKKKEIEELKRELTINKAALSNGMLSSRSTDDKRGGNAIGIWEEFQRELKNQFYPHYVKKEAQAKLRCLTQQGTVQEYVQTFSELMLQISDLSEKEAFYWFEDRLKPWAKNELRRQRITKLTLSMVEAKSFVELGVTKDKFESSKPNGKCNGERNYEKDKEGHSDDGKNTGSTSGNGKPRDVNQGSNNPRDKGKKIKCFLCQGPHMGQKCPEEIDDFDDKKER</sequence>
<evidence type="ECO:0000313" key="3">
    <source>
        <dbReference type="EMBL" id="MBA0634553.1"/>
    </source>
</evidence>
<dbReference type="AlphaFoldDB" id="A0A7J8T8P2"/>
<protein>
    <recommendedName>
        <fullName evidence="2">Retrotransposon gag domain-containing protein</fullName>
    </recommendedName>
</protein>
<dbReference type="Proteomes" id="UP000593561">
    <property type="component" value="Unassembled WGS sequence"/>
</dbReference>
<dbReference type="EMBL" id="JABFAC010238562">
    <property type="protein sequence ID" value="MBA0634553.1"/>
    <property type="molecule type" value="Genomic_DNA"/>
</dbReference>
<dbReference type="Pfam" id="PF03732">
    <property type="entry name" value="Retrotrans_gag"/>
    <property type="match status" value="1"/>
</dbReference>
<gene>
    <name evidence="3" type="ORF">Godav_025863</name>
</gene>
<name>A0A7J8T8P2_GOSDV</name>
<feature type="compositionally biased region" description="Basic and acidic residues" evidence="1">
    <location>
        <begin position="255"/>
        <end position="272"/>
    </location>
</feature>
<reference evidence="3 4" key="1">
    <citation type="journal article" date="2019" name="Genome Biol. Evol.">
        <title>Insights into the evolution of the New World diploid cottons (Gossypium, subgenus Houzingenia) based on genome sequencing.</title>
        <authorList>
            <person name="Grover C.E."/>
            <person name="Arick M.A. 2nd"/>
            <person name="Thrash A."/>
            <person name="Conover J.L."/>
            <person name="Sanders W.S."/>
            <person name="Peterson D.G."/>
            <person name="Frelichowski J.E."/>
            <person name="Scheffler J.A."/>
            <person name="Scheffler B.E."/>
            <person name="Wendel J.F."/>
        </authorList>
    </citation>
    <scope>NUCLEOTIDE SEQUENCE [LARGE SCALE GENOMIC DNA]</scope>
    <source>
        <strain evidence="3">27</strain>
        <tissue evidence="3">Leaf</tissue>
    </source>
</reference>
<feature type="region of interest" description="Disordered" evidence="1">
    <location>
        <begin position="245"/>
        <end position="327"/>
    </location>
</feature>
<keyword evidence="4" id="KW-1185">Reference proteome</keyword>
<organism evidence="3 4">
    <name type="scientific">Gossypium davidsonii</name>
    <name type="common">Davidson's cotton</name>
    <name type="synonym">Gossypium klotzschianum subsp. davidsonii</name>
    <dbReference type="NCBI Taxonomy" id="34287"/>
    <lineage>
        <taxon>Eukaryota</taxon>
        <taxon>Viridiplantae</taxon>
        <taxon>Streptophyta</taxon>
        <taxon>Embryophyta</taxon>
        <taxon>Tracheophyta</taxon>
        <taxon>Spermatophyta</taxon>
        <taxon>Magnoliopsida</taxon>
        <taxon>eudicotyledons</taxon>
        <taxon>Gunneridae</taxon>
        <taxon>Pentapetalae</taxon>
        <taxon>rosids</taxon>
        <taxon>malvids</taxon>
        <taxon>Malvales</taxon>
        <taxon>Malvaceae</taxon>
        <taxon>Malvoideae</taxon>
        <taxon>Gossypium</taxon>
    </lineage>
</organism>
<dbReference type="InterPro" id="IPR005162">
    <property type="entry name" value="Retrotrans_gag_dom"/>
</dbReference>
<proteinExistence type="predicted"/>